<dbReference type="InterPro" id="IPR009081">
    <property type="entry name" value="PP-bd_ACP"/>
</dbReference>
<dbReference type="STRING" id="448385.sce3352"/>
<feature type="domain" description="Carrier" evidence="3">
    <location>
        <begin position="13"/>
        <end position="93"/>
    </location>
</feature>
<dbReference type="EMBL" id="AM746676">
    <property type="protein sequence ID" value="CAN93511.1"/>
    <property type="molecule type" value="Genomic_DNA"/>
</dbReference>
<evidence type="ECO:0000313" key="4">
    <source>
        <dbReference type="EMBL" id="CAN93511.1"/>
    </source>
</evidence>
<dbReference type="PROSITE" id="PS50075">
    <property type="entry name" value="CARRIER"/>
    <property type="match status" value="1"/>
</dbReference>
<dbReference type="Pfam" id="PF00550">
    <property type="entry name" value="PP-binding"/>
    <property type="match status" value="1"/>
</dbReference>
<sequence length="104" mass="11646">MDEDLQRIIARREELLERVRRILIEELHVRREPGEIDPDTPLFGTGLGLDSVDAVELVVALEAVFGKRLADGGQGRRWMRTVNTLVDFVIEGPSDKEHAGGDRG</sequence>
<dbReference type="Gene3D" id="1.10.1200.10">
    <property type="entry name" value="ACP-like"/>
    <property type="match status" value="1"/>
</dbReference>
<organism evidence="4 5">
    <name type="scientific">Sorangium cellulosum (strain So ce56)</name>
    <name type="common">Polyangium cellulosum (strain So ce56)</name>
    <dbReference type="NCBI Taxonomy" id="448385"/>
    <lineage>
        <taxon>Bacteria</taxon>
        <taxon>Pseudomonadati</taxon>
        <taxon>Myxococcota</taxon>
        <taxon>Polyangia</taxon>
        <taxon>Polyangiales</taxon>
        <taxon>Polyangiaceae</taxon>
        <taxon>Sorangium</taxon>
    </lineage>
</organism>
<dbReference type="PROSITE" id="PS00012">
    <property type="entry name" value="PHOSPHOPANTETHEINE"/>
    <property type="match status" value="1"/>
</dbReference>
<dbReference type="BioCyc" id="SCEL448385:SCE_RS17170-MONOMER"/>
<gene>
    <name evidence="4" type="ordered locus">sce3352</name>
</gene>
<dbReference type="RefSeq" id="WP_012235983.1">
    <property type="nucleotide sequence ID" value="NC_010162.1"/>
</dbReference>
<dbReference type="KEGG" id="scl:sce3352"/>
<keyword evidence="5" id="KW-1185">Reference proteome</keyword>
<dbReference type="Proteomes" id="UP000002139">
    <property type="component" value="Chromosome"/>
</dbReference>
<keyword evidence="1" id="KW-0596">Phosphopantetheine</keyword>
<reference evidence="4 5" key="1">
    <citation type="journal article" date="2007" name="Nat. Biotechnol.">
        <title>Complete genome sequence of the myxobacterium Sorangium cellulosum.</title>
        <authorList>
            <person name="Schneiker S."/>
            <person name="Perlova O."/>
            <person name="Kaiser O."/>
            <person name="Gerth K."/>
            <person name="Alici A."/>
            <person name="Altmeyer M.O."/>
            <person name="Bartels D."/>
            <person name="Bekel T."/>
            <person name="Beyer S."/>
            <person name="Bode E."/>
            <person name="Bode H.B."/>
            <person name="Bolten C.J."/>
            <person name="Choudhuri J.V."/>
            <person name="Doss S."/>
            <person name="Elnakady Y.A."/>
            <person name="Frank B."/>
            <person name="Gaigalat L."/>
            <person name="Goesmann A."/>
            <person name="Groeger C."/>
            <person name="Gross F."/>
            <person name="Jelsbak L."/>
            <person name="Jelsbak L."/>
            <person name="Kalinowski J."/>
            <person name="Kegler C."/>
            <person name="Knauber T."/>
            <person name="Konietzny S."/>
            <person name="Kopp M."/>
            <person name="Krause L."/>
            <person name="Krug D."/>
            <person name="Linke B."/>
            <person name="Mahmud T."/>
            <person name="Martinez-Arias R."/>
            <person name="McHardy A.C."/>
            <person name="Merai M."/>
            <person name="Meyer F."/>
            <person name="Mormann S."/>
            <person name="Munoz-Dorado J."/>
            <person name="Perez J."/>
            <person name="Pradella S."/>
            <person name="Rachid S."/>
            <person name="Raddatz G."/>
            <person name="Rosenau F."/>
            <person name="Rueckert C."/>
            <person name="Sasse F."/>
            <person name="Scharfe M."/>
            <person name="Schuster S.C."/>
            <person name="Suen G."/>
            <person name="Treuner-Lange A."/>
            <person name="Velicer G.J."/>
            <person name="Vorholter F.-J."/>
            <person name="Weissman K.J."/>
            <person name="Welch R.D."/>
            <person name="Wenzel S.C."/>
            <person name="Whitworth D.E."/>
            <person name="Wilhelm S."/>
            <person name="Wittmann C."/>
            <person name="Bloecker H."/>
            <person name="Puehler A."/>
            <person name="Mueller R."/>
        </authorList>
    </citation>
    <scope>NUCLEOTIDE SEQUENCE [LARGE SCALE GENOMIC DNA]</scope>
    <source>
        <strain evidence="5">So ce56</strain>
    </source>
</reference>
<evidence type="ECO:0000313" key="5">
    <source>
        <dbReference type="Proteomes" id="UP000002139"/>
    </source>
</evidence>
<dbReference type="SUPFAM" id="SSF47336">
    <property type="entry name" value="ACP-like"/>
    <property type="match status" value="1"/>
</dbReference>
<proteinExistence type="predicted"/>
<dbReference type="InterPro" id="IPR006162">
    <property type="entry name" value="Ppantetheine_attach_site"/>
</dbReference>
<protein>
    <recommendedName>
        <fullName evidence="3">Carrier domain-containing protein</fullName>
    </recommendedName>
</protein>
<evidence type="ECO:0000256" key="1">
    <source>
        <dbReference type="ARBA" id="ARBA00022450"/>
    </source>
</evidence>
<dbReference type="OrthoDB" id="9803943at2"/>
<evidence type="ECO:0000256" key="2">
    <source>
        <dbReference type="ARBA" id="ARBA00022553"/>
    </source>
</evidence>
<dbReference type="HOGENOM" id="CLU_108696_14_1_7"/>
<accession>A9GN05</accession>
<dbReference type="AlphaFoldDB" id="A9GN05"/>
<dbReference type="InterPro" id="IPR036736">
    <property type="entry name" value="ACP-like_sf"/>
</dbReference>
<keyword evidence="2" id="KW-0597">Phosphoprotein</keyword>
<dbReference type="eggNOG" id="COG0236">
    <property type="taxonomic scope" value="Bacteria"/>
</dbReference>
<evidence type="ECO:0000259" key="3">
    <source>
        <dbReference type="PROSITE" id="PS50075"/>
    </source>
</evidence>
<name>A9GN05_SORC5</name>